<comment type="caution">
    <text evidence="1">The sequence shown here is derived from an EMBL/GenBank/DDBJ whole genome shotgun (WGS) entry which is preliminary data.</text>
</comment>
<evidence type="ECO:0000313" key="2">
    <source>
        <dbReference type="Proteomes" id="UP001153050"/>
    </source>
</evidence>
<organism evidence="1 2">
    <name type="scientific">Mesorhizobium escarrei</name>
    <dbReference type="NCBI Taxonomy" id="666018"/>
    <lineage>
        <taxon>Bacteria</taxon>
        <taxon>Pseudomonadati</taxon>
        <taxon>Pseudomonadota</taxon>
        <taxon>Alphaproteobacteria</taxon>
        <taxon>Hyphomicrobiales</taxon>
        <taxon>Phyllobacteriaceae</taxon>
        <taxon>Mesorhizobium</taxon>
    </lineage>
</organism>
<reference evidence="1 2" key="1">
    <citation type="submission" date="2022-03" db="EMBL/GenBank/DDBJ databases">
        <authorList>
            <person name="Brunel B."/>
        </authorList>
    </citation>
    <scope>NUCLEOTIDE SEQUENCE [LARGE SCALE GENOMIC DNA]</scope>
    <source>
        <strain evidence="1">STM5069sample</strain>
    </source>
</reference>
<dbReference type="EMBL" id="CAKXZT010000126">
    <property type="protein sequence ID" value="CAH2402316.1"/>
    <property type="molecule type" value="Genomic_DNA"/>
</dbReference>
<sequence>MKDNGSILVRSPDAVMAAKGAIQANLQYSSLVFAKDTVVVGALTRMCGAAMPTAYWPAPLIRDV</sequence>
<name>A0ABN8JZC6_9HYPH</name>
<proteinExistence type="predicted"/>
<dbReference type="Proteomes" id="UP001153050">
    <property type="component" value="Unassembled WGS sequence"/>
</dbReference>
<keyword evidence="2" id="KW-1185">Reference proteome</keyword>
<gene>
    <name evidence="1" type="ORF">MES5069_310052</name>
</gene>
<protein>
    <submittedName>
        <fullName evidence="1">Uncharacterized protein</fullName>
    </submittedName>
</protein>
<accession>A0ABN8JZC6</accession>
<evidence type="ECO:0000313" key="1">
    <source>
        <dbReference type="EMBL" id="CAH2402316.1"/>
    </source>
</evidence>